<evidence type="ECO:0000256" key="2">
    <source>
        <dbReference type="ARBA" id="ARBA00004496"/>
    </source>
</evidence>
<evidence type="ECO:0000256" key="8">
    <source>
        <dbReference type="SAM" id="MobiDB-lite"/>
    </source>
</evidence>
<dbReference type="InterPro" id="IPR039688">
    <property type="entry name" value="STAC1/2/3"/>
</dbReference>
<protein>
    <submittedName>
        <fullName evidence="11">SH3 domain-containing protein</fullName>
    </submittedName>
</protein>
<feature type="compositionally biased region" description="Gly residues" evidence="8">
    <location>
        <begin position="215"/>
        <end position="229"/>
    </location>
</feature>
<dbReference type="GO" id="GO:0003009">
    <property type="term" value="P:skeletal muscle contraction"/>
    <property type="evidence" value="ECO:0007669"/>
    <property type="project" value="TreeGrafter"/>
</dbReference>
<feature type="region of interest" description="Disordered" evidence="8">
    <location>
        <begin position="402"/>
        <end position="455"/>
    </location>
</feature>
<comment type="subcellular location">
    <subcellularLocation>
        <location evidence="1">Cell membrane</location>
    </subcellularLocation>
    <subcellularLocation>
        <location evidence="2">Cytoplasm</location>
    </subcellularLocation>
</comment>
<feature type="compositionally biased region" description="Low complexity" evidence="8">
    <location>
        <begin position="416"/>
        <end position="429"/>
    </location>
</feature>
<keyword evidence="6" id="KW-0862">Zinc</keyword>
<feature type="region of interest" description="Disordered" evidence="8">
    <location>
        <begin position="198"/>
        <end position="232"/>
    </location>
</feature>
<dbReference type="Pfam" id="PF26085">
    <property type="entry name" value="SH3_20"/>
    <property type="match status" value="1"/>
</dbReference>
<evidence type="ECO:0000313" key="10">
    <source>
        <dbReference type="Proteomes" id="UP000887572"/>
    </source>
</evidence>
<dbReference type="PANTHER" id="PTHR15135">
    <property type="entry name" value="STAC"/>
    <property type="match status" value="1"/>
</dbReference>
<feature type="region of interest" description="Disordered" evidence="8">
    <location>
        <begin position="626"/>
        <end position="649"/>
    </location>
</feature>
<keyword evidence="3" id="KW-1003">Cell membrane</keyword>
<feature type="compositionally biased region" description="Polar residues" evidence="8">
    <location>
        <begin position="332"/>
        <end position="345"/>
    </location>
</feature>
<evidence type="ECO:0000256" key="1">
    <source>
        <dbReference type="ARBA" id="ARBA00004236"/>
    </source>
</evidence>
<keyword evidence="10" id="KW-1185">Reference proteome</keyword>
<feature type="compositionally biased region" description="Polar residues" evidence="8">
    <location>
        <begin position="199"/>
        <end position="214"/>
    </location>
</feature>
<evidence type="ECO:0000256" key="6">
    <source>
        <dbReference type="ARBA" id="ARBA00022771"/>
    </source>
</evidence>
<feature type="region of interest" description="Disordered" evidence="8">
    <location>
        <begin position="265"/>
        <end position="351"/>
    </location>
</feature>
<feature type="compositionally biased region" description="Low complexity" evidence="8">
    <location>
        <begin position="271"/>
        <end position="300"/>
    </location>
</feature>
<evidence type="ECO:0000256" key="4">
    <source>
        <dbReference type="ARBA" id="ARBA00022490"/>
    </source>
</evidence>
<keyword evidence="6" id="KW-0863">Zinc-finger</keyword>
<proteinExistence type="predicted"/>
<keyword evidence="4" id="KW-0963">Cytoplasm</keyword>
<dbReference type="Proteomes" id="UP000887572">
    <property type="component" value="Unplaced"/>
</dbReference>
<name>A0A914HRR7_GLORO</name>
<reference evidence="11" key="1">
    <citation type="submission" date="2022-11" db="UniProtKB">
        <authorList>
            <consortium name="WormBaseParasite"/>
        </authorList>
    </citation>
    <scope>IDENTIFICATION</scope>
</reference>
<organism evidence="10 11">
    <name type="scientific">Globodera rostochiensis</name>
    <name type="common">Golden nematode worm</name>
    <name type="synonym">Heterodera rostochiensis</name>
    <dbReference type="NCBI Taxonomy" id="31243"/>
    <lineage>
        <taxon>Eukaryota</taxon>
        <taxon>Metazoa</taxon>
        <taxon>Ecdysozoa</taxon>
        <taxon>Nematoda</taxon>
        <taxon>Chromadorea</taxon>
        <taxon>Rhabditida</taxon>
        <taxon>Tylenchina</taxon>
        <taxon>Tylenchomorpha</taxon>
        <taxon>Tylenchoidea</taxon>
        <taxon>Heteroderidae</taxon>
        <taxon>Heteroderinae</taxon>
        <taxon>Globodera</taxon>
    </lineage>
</organism>
<feature type="compositionally biased region" description="Low complexity" evidence="8">
    <location>
        <begin position="639"/>
        <end position="649"/>
    </location>
</feature>
<keyword evidence="5" id="KW-0677">Repeat</keyword>
<keyword evidence="6" id="KW-0479">Metal-binding</keyword>
<dbReference type="GO" id="GO:0005737">
    <property type="term" value="C:cytoplasm"/>
    <property type="evidence" value="ECO:0007669"/>
    <property type="project" value="UniProtKB-SubCell"/>
</dbReference>
<dbReference type="GO" id="GO:0005886">
    <property type="term" value="C:plasma membrane"/>
    <property type="evidence" value="ECO:0007669"/>
    <property type="project" value="UniProtKB-SubCell"/>
</dbReference>
<dbReference type="GO" id="GO:0008270">
    <property type="term" value="F:zinc ion binding"/>
    <property type="evidence" value="ECO:0007669"/>
    <property type="project" value="UniProtKB-KW"/>
</dbReference>
<dbReference type="AlphaFoldDB" id="A0A914HRR7"/>
<dbReference type="WBParaSite" id="Gr19_v10_g3639.t1">
    <property type="protein sequence ID" value="Gr19_v10_g3639.t1"/>
    <property type="gene ID" value="Gr19_v10_g3639"/>
</dbReference>
<keyword evidence="7" id="KW-0472">Membrane</keyword>
<feature type="region of interest" description="Disordered" evidence="8">
    <location>
        <begin position="568"/>
        <end position="591"/>
    </location>
</feature>
<dbReference type="PANTHER" id="PTHR15135:SF7">
    <property type="entry name" value="STAC-LIKE, ISOFORM J"/>
    <property type="match status" value="1"/>
</dbReference>
<feature type="domain" description="STAC3-related SH3" evidence="9">
    <location>
        <begin position="726"/>
        <end position="766"/>
    </location>
</feature>
<evidence type="ECO:0000256" key="5">
    <source>
        <dbReference type="ARBA" id="ARBA00022737"/>
    </source>
</evidence>
<evidence type="ECO:0000256" key="7">
    <source>
        <dbReference type="ARBA" id="ARBA00023136"/>
    </source>
</evidence>
<sequence length="789" mass="84558">MAKNDDGHQVVSGDGVVSIEKQIIDEKCNNSARTLQNVPSKKRWTSALRVVSAMARFKHMSKVRIKFKLFPIYYGAAIAMSKLQNAHDRLVEQQIVLAAKPVPCGDRRRASMGHLSNWLTDYCQPAPIPEQSVVVDDQLWRQSHPALMMIDHHFRKRDACGGQLNARKQKASRARNANASCQPDRNYAAAAAAAGSNHPFYSQPNSRKSSSSLNVGGGGGGAGGGGGDAYGTLRHVPSQPALSRLARALPSAILPAIAALRRGSGGCSFGPRQQQHPSSPPRARGGRRQYSLQSPPQQRQQQHKRFQPIGSTTATLFGNGRPRKMSADPSFCTPSLTNAPFNDGSQAQQQQQKTKFRNASFGANSNSTTICRSGGGPAGGAVGRRVALRRCPQSDLGTRFQCQHHDGNGTGMNAQTGTSRTASSSFSGSNESMPTNSGSRNGEAATEQESESNIDPVYLALKQATEKYGSRGASNSRRSSQLIAAGESTTPSSTRNLSQASLLDSGTFSCSGEMCGGYGGSNTSSSRLMTGGSTPQLQAGHQSSTSTNTAARGHIKLTEKMKSFSLDCAEPPSAADHHHQGGSGGGVYPHHRMKPLRSARAFNTGHAASLDLCAERSTSPISTYFARRPPRRLPPVPDQQPQQQQQTAAAAVRQQPIQNSIAIPQILHIVTHEYIGGVACSLRPGERLVVVDNGDPDWKHGFKLDYCSEKLLTFPSSCIAAYKTAEEQPMRVTQTCNLVDQKMRLYRDQVVFVQPNSLAADGRVTTKMARHGVTTKVSGLTAGRLKIAG</sequence>
<accession>A0A914HRR7</accession>
<feature type="region of interest" description="Disordered" evidence="8">
    <location>
        <begin position="521"/>
        <end position="550"/>
    </location>
</feature>
<evidence type="ECO:0000259" key="9">
    <source>
        <dbReference type="Pfam" id="PF26085"/>
    </source>
</evidence>
<evidence type="ECO:0000256" key="3">
    <source>
        <dbReference type="ARBA" id="ARBA00022475"/>
    </source>
</evidence>
<evidence type="ECO:0000313" key="11">
    <source>
        <dbReference type="WBParaSite" id="Gr19_v10_g3639.t1"/>
    </source>
</evidence>
<dbReference type="InterPro" id="IPR059031">
    <property type="entry name" value="SH3_20"/>
</dbReference>
<feature type="compositionally biased region" description="Polar residues" evidence="8">
    <location>
        <begin position="430"/>
        <end position="440"/>
    </location>
</feature>
<dbReference type="GO" id="GO:1903078">
    <property type="term" value="P:positive regulation of protein localization to plasma membrane"/>
    <property type="evidence" value="ECO:0007669"/>
    <property type="project" value="TreeGrafter"/>
</dbReference>